<sequence length="67" mass="7420">MSNELRVIKAQVKSRLIELGMTQTELADMVGVAKSVISDLLTYGKASDMVKEKVSAALEIKNPWLRN</sequence>
<dbReference type="Pfam" id="PF01381">
    <property type="entry name" value="HTH_3"/>
    <property type="match status" value="1"/>
</dbReference>
<dbReference type="Gene3D" id="1.10.260.40">
    <property type="entry name" value="lambda repressor-like DNA-binding domains"/>
    <property type="match status" value="1"/>
</dbReference>
<evidence type="ECO:0000259" key="1">
    <source>
        <dbReference type="PROSITE" id="PS50943"/>
    </source>
</evidence>
<protein>
    <submittedName>
        <fullName evidence="2">Transcriptional regulator</fullName>
    </submittedName>
</protein>
<dbReference type="EMBL" id="MSPT01000022">
    <property type="protein sequence ID" value="ONK25701.1"/>
    <property type="molecule type" value="Genomic_DNA"/>
</dbReference>
<dbReference type="AlphaFoldDB" id="A0AB36JNT5"/>
<name>A0AB36JNT5_9STRE</name>
<dbReference type="GO" id="GO:0003677">
    <property type="term" value="F:DNA binding"/>
    <property type="evidence" value="ECO:0007669"/>
    <property type="project" value="InterPro"/>
</dbReference>
<feature type="domain" description="HTH cro/C1-type" evidence="1">
    <location>
        <begin position="12"/>
        <end position="65"/>
    </location>
</feature>
<organism evidence="2 3">
    <name type="scientific">Streptococcus azizii</name>
    <dbReference type="NCBI Taxonomy" id="1579424"/>
    <lineage>
        <taxon>Bacteria</taxon>
        <taxon>Bacillati</taxon>
        <taxon>Bacillota</taxon>
        <taxon>Bacilli</taxon>
        <taxon>Lactobacillales</taxon>
        <taxon>Streptococcaceae</taxon>
        <taxon>Streptococcus</taxon>
    </lineage>
</organism>
<evidence type="ECO:0000313" key="3">
    <source>
        <dbReference type="Proteomes" id="UP000188600"/>
    </source>
</evidence>
<evidence type="ECO:0000313" key="2">
    <source>
        <dbReference type="EMBL" id="ONK25701.1"/>
    </source>
</evidence>
<proteinExistence type="predicted"/>
<dbReference type="Proteomes" id="UP000188600">
    <property type="component" value="Unassembled WGS sequence"/>
</dbReference>
<gene>
    <name evidence="2" type="ORF">BVE86_09325</name>
</gene>
<comment type="caution">
    <text evidence="2">The sequence shown here is derived from an EMBL/GenBank/DDBJ whole genome shotgun (WGS) entry which is preliminary data.</text>
</comment>
<dbReference type="SUPFAM" id="SSF47413">
    <property type="entry name" value="lambda repressor-like DNA-binding domains"/>
    <property type="match status" value="1"/>
</dbReference>
<accession>A0AB36JNT5</accession>
<dbReference type="InterPro" id="IPR001387">
    <property type="entry name" value="Cro/C1-type_HTH"/>
</dbReference>
<dbReference type="InterPro" id="IPR010982">
    <property type="entry name" value="Lambda_DNA-bd_dom_sf"/>
</dbReference>
<dbReference type="CDD" id="cd00093">
    <property type="entry name" value="HTH_XRE"/>
    <property type="match status" value="1"/>
</dbReference>
<dbReference type="RefSeq" id="WP_077063951.1">
    <property type="nucleotide sequence ID" value="NZ_MSPT01000022.1"/>
</dbReference>
<dbReference type="SMART" id="SM00530">
    <property type="entry name" value="HTH_XRE"/>
    <property type="match status" value="1"/>
</dbReference>
<dbReference type="PROSITE" id="PS50943">
    <property type="entry name" value="HTH_CROC1"/>
    <property type="match status" value="1"/>
</dbReference>
<reference evidence="2 3" key="1">
    <citation type="submission" date="2016-12" db="EMBL/GenBank/DDBJ databases">
        <authorList>
            <person name="Gulvik C.A."/>
        </authorList>
    </citation>
    <scope>NUCLEOTIDE SEQUENCE [LARGE SCALE GENOMIC DNA]</scope>
    <source>
        <strain evidence="2 3">12-5291</strain>
    </source>
</reference>